<dbReference type="RefSeq" id="WP_016420126.1">
    <property type="nucleotide sequence ID" value="NZ_CAUVDM010000015.1"/>
</dbReference>
<dbReference type="SUPFAM" id="SSF52467">
    <property type="entry name" value="DHS-like NAD/FAD-binding domain"/>
    <property type="match status" value="1"/>
</dbReference>
<dbReference type="InterPro" id="IPR029035">
    <property type="entry name" value="DHS-like_NAD/FAD-binding_dom"/>
</dbReference>
<keyword evidence="3" id="KW-0963">Cytoplasm</keyword>
<dbReference type="Proteomes" id="UP000182771">
    <property type="component" value="Unassembled WGS sequence"/>
</dbReference>
<comment type="subcellular location">
    <subcellularLocation>
        <location evidence="3">Cytoplasm</location>
    </subcellularLocation>
</comment>
<evidence type="ECO:0000313" key="7">
    <source>
        <dbReference type="Proteomes" id="UP000182771"/>
    </source>
</evidence>
<dbReference type="EC" id="2.3.1.286" evidence="3"/>
<reference evidence="6 7" key="1">
    <citation type="submission" date="2016-10" db="EMBL/GenBank/DDBJ databases">
        <authorList>
            <person name="Varghese N."/>
            <person name="Submissions S."/>
        </authorList>
    </citation>
    <scope>NUCLEOTIDE SEQUENCE [LARGE SCALE GENOMIC DNA]</scope>
    <source>
        <strain evidence="6 7">DSM 11449</strain>
    </source>
</reference>
<comment type="catalytic activity">
    <reaction evidence="3">
        <text>N(6)-acetyl-L-lysyl-[protein] + NAD(+) + H2O = 2''-O-acetyl-ADP-D-ribose + nicotinamide + L-lysyl-[protein]</text>
        <dbReference type="Rhea" id="RHEA:43636"/>
        <dbReference type="Rhea" id="RHEA-COMP:9752"/>
        <dbReference type="Rhea" id="RHEA-COMP:10731"/>
        <dbReference type="ChEBI" id="CHEBI:15377"/>
        <dbReference type="ChEBI" id="CHEBI:17154"/>
        <dbReference type="ChEBI" id="CHEBI:29969"/>
        <dbReference type="ChEBI" id="CHEBI:57540"/>
        <dbReference type="ChEBI" id="CHEBI:61930"/>
        <dbReference type="ChEBI" id="CHEBI:83767"/>
        <dbReference type="EC" id="2.3.1.286"/>
    </reaction>
</comment>
<keyword evidence="7" id="KW-1185">Reference proteome</keyword>
<dbReference type="GO" id="GO:0036054">
    <property type="term" value="F:protein-malonyllysine demalonylase activity"/>
    <property type="evidence" value="ECO:0007669"/>
    <property type="project" value="InterPro"/>
</dbReference>
<dbReference type="GeneID" id="85016384"/>
<comment type="similarity">
    <text evidence="3">Belongs to the sirtuin family. Class III subfamily.</text>
</comment>
<dbReference type="InterPro" id="IPR026590">
    <property type="entry name" value="Ssirtuin_cat_dom"/>
</dbReference>
<feature type="binding site" evidence="3">
    <location>
        <begin position="169"/>
        <end position="171"/>
    </location>
    <ligand>
        <name>NAD(+)</name>
        <dbReference type="ChEBI" id="CHEBI:57540"/>
    </ligand>
</feature>
<dbReference type="Gene3D" id="3.30.1600.10">
    <property type="entry name" value="SIR2/SIRT2 'Small Domain"/>
    <property type="match status" value="1"/>
</dbReference>
<accession>A0A1H2TRG7</accession>
<dbReference type="AlphaFoldDB" id="A0A1H2TRG7"/>
<dbReference type="HAMAP" id="MF_01121">
    <property type="entry name" value="Sirtuin_ClassIII"/>
    <property type="match status" value="1"/>
</dbReference>
<dbReference type="GO" id="GO:0005737">
    <property type="term" value="C:cytoplasm"/>
    <property type="evidence" value="ECO:0007669"/>
    <property type="project" value="UniProtKB-SubCell"/>
</dbReference>
<feature type="active site" description="Proton acceptor" evidence="3">
    <location>
        <position position="104"/>
    </location>
</feature>
<sequence>MKKLVVLTGAGISAESGISTFRDAGGLWEGYDVNEVATPEGFAANPELVLDFYNQRRRQLKEVEPNEAHRLLAHLEKRFHVVVITQNVDDLHERAGSQHIIHLHGELLKSRGVDDPYTTYPCTGDIHIGDKSPTGAQLRPHIVWFGEEVPMLDKAIEEVYTADVLMVIGTSLQVYPAAGLMDYRREGIPVFYIDPNPSLHSKGDLTVIAQKASTGVAKAIELITP</sequence>
<dbReference type="CDD" id="cd01412">
    <property type="entry name" value="SIRT5_Af1_CobB"/>
    <property type="match status" value="1"/>
</dbReference>
<dbReference type="PANTHER" id="PTHR11085:SF4">
    <property type="entry name" value="NAD-DEPENDENT PROTEIN DEACYLASE"/>
    <property type="match status" value="1"/>
</dbReference>
<feature type="binding site" evidence="3">
    <location>
        <position position="53"/>
    </location>
    <ligand>
        <name>substrate</name>
    </ligand>
</feature>
<dbReference type="GO" id="GO:0017136">
    <property type="term" value="F:histone deacetylase activity, NAD-dependent"/>
    <property type="evidence" value="ECO:0007669"/>
    <property type="project" value="TreeGrafter"/>
</dbReference>
<evidence type="ECO:0000313" key="6">
    <source>
        <dbReference type="EMBL" id="SDW46516.1"/>
    </source>
</evidence>
<dbReference type="InterPro" id="IPR026591">
    <property type="entry name" value="Sirtuin_cat_small_dom_sf"/>
</dbReference>
<dbReference type="OrthoDB" id="9800582at2"/>
<gene>
    <name evidence="3" type="primary">cobB</name>
    <name evidence="6" type="ORF">SAMN05444420_102292</name>
</gene>
<evidence type="ECO:0000256" key="2">
    <source>
        <dbReference type="ARBA" id="ARBA00023027"/>
    </source>
</evidence>
<organism evidence="6 7">
    <name type="scientific">Capnocytophaga granulosa</name>
    <dbReference type="NCBI Taxonomy" id="45242"/>
    <lineage>
        <taxon>Bacteria</taxon>
        <taxon>Pseudomonadati</taxon>
        <taxon>Bacteroidota</taxon>
        <taxon>Flavobacteriia</taxon>
        <taxon>Flavobacteriales</taxon>
        <taxon>Flavobacteriaceae</taxon>
        <taxon>Capnocytophaga</taxon>
    </lineage>
</organism>
<keyword evidence="1" id="KW-0808">Transferase</keyword>
<protein>
    <recommendedName>
        <fullName evidence="3">NAD-dependent protein deacylase</fullName>
        <ecNumber evidence="3">2.3.1.286</ecNumber>
    </recommendedName>
    <alternativeName>
        <fullName evidence="3">Regulatory protein SIR2 homolog</fullName>
    </alternativeName>
</protein>
<feature type="binding site" evidence="3">
    <location>
        <position position="56"/>
    </location>
    <ligand>
        <name>substrate</name>
    </ligand>
</feature>
<evidence type="ECO:0000256" key="1">
    <source>
        <dbReference type="ARBA" id="ARBA00022679"/>
    </source>
</evidence>
<dbReference type="PANTHER" id="PTHR11085">
    <property type="entry name" value="NAD-DEPENDENT PROTEIN DEACYLASE SIRTUIN-5, MITOCHONDRIAL-RELATED"/>
    <property type="match status" value="1"/>
</dbReference>
<dbReference type="GO" id="GO:0070403">
    <property type="term" value="F:NAD+ binding"/>
    <property type="evidence" value="ECO:0007669"/>
    <property type="project" value="UniProtKB-UniRule"/>
</dbReference>
<evidence type="ECO:0000256" key="3">
    <source>
        <dbReference type="HAMAP-Rule" id="MF_01121"/>
    </source>
</evidence>
<comment type="catalytic activity">
    <reaction evidence="3">
        <text>N(6)-succinyl-L-lysyl-[protein] + NAD(+) + H2O = 2''-O-succinyl-ADP-D-ribose + nicotinamide + L-lysyl-[protein]</text>
        <dbReference type="Rhea" id="RHEA:47668"/>
        <dbReference type="Rhea" id="RHEA-COMP:9752"/>
        <dbReference type="Rhea" id="RHEA-COMP:11877"/>
        <dbReference type="ChEBI" id="CHEBI:15377"/>
        <dbReference type="ChEBI" id="CHEBI:17154"/>
        <dbReference type="ChEBI" id="CHEBI:29969"/>
        <dbReference type="ChEBI" id="CHEBI:57540"/>
        <dbReference type="ChEBI" id="CHEBI:87830"/>
        <dbReference type="ChEBI" id="CHEBI:87832"/>
    </reaction>
</comment>
<feature type="binding site" evidence="3">
    <location>
        <begin position="9"/>
        <end position="28"/>
    </location>
    <ligand>
        <name>NAD(+)</name>
        <dbReference type="ChEBI" id="CHEBI:57540"/>
    </ligand>
</feature>
<keyword evidence="2 3" id="KW-0520">NAD</keyword>
<dbReference type="InterPro" id="IPR027546">
    <property type="entry name" value="Sirtuin_class_III"/>
</dbReference>
<dbReference type="Pfam" id="PF02146">
    <property type="entry name" value="SIR2"/>
    <property type="match status" value="1"/>
</dbReference>
<comment type="caution">
    <text evidence="6">The sequence shown here is derived from an EMBL/GenBank/DDBJ whole genome shotgun (WGS) entry which is preliminary data.</text>
</comment>
<feature type="binding site" evidence="3">
    <location>
        <position position="212"/>
    </location>
    <ligand>
        <name>NAD(+)</name>
        <dbReference type="ChEBI" id="CHEBI:57540"/>
    </ligand>
</feature>
<comment type="function">
    <text evidence="3">NAD-dependent lysine deacetylase and desuccinylase that specifically removes acetyl and succinyl groups on target proteins. Modulates the activities of several proteins which are inactive in their acylated form.</text>
</comment>
<dbReference type="InterPro" id="IPR050134">
    <property type="entry name" value="NAD-dep_sirtuin_deacylases"/>
</dbReference>
<comment type="domain">
    <text evidence="3">2 residues (Tyr-53 and Arg-56) present in a large hydrophobic pocket are probably involved in substrate specificity. They are important for desuccinylation activity, but dispensable for deacetylation activity.</text>
</comment>
<evidence type="ECO:0000259" key="5">
    <source>
        <dbReference type="PROSITE" id="PS50305"/>
    </source>
</evidence>
<name>A0A1H2TRG7_9FLAO</name>
<feature type="domain" description="Deacetylase sirtuin-type" evidence="5">
    <location>
        <begin position="1"/>
        <end position="225"/>
    </location>
</feature>
<proteinExistence type="inferred from homology"/>
<feature type="binding site" evidence="3">
    <location>
        <begin position="86"/>
        <end position="89"/>
    </location>
    <ligand>
        <name>NAD(+)</name>
        <dbReference type="ChEBI" id="CHEBI:57540"/>
    </ligand>
</feature>
<dbReference type="GO" id="GO:0036055">
    <property type="term" value="F:protein-succinyllysine desuccinylase activity"/>
    <property type="evidence" value="ECO:0007669"/>
    <property type="project" value="UniProtKB-UniRule"/>
</dbReference>
<dbReference type="InterPro" id="IPR003000">
    <property type="entry name" value="Sirtuin"/>
</dbReference>
<dbReference type="Gene3D" id="3.40.50.1220">
    <property type="entry name" value="TPP-binding domain"/>
    <property type="match status" value="1"/>
</dbReference>
<dbReference type="PROSITE" id="PS50305">
    <property type="entry name" value="SIRTUIN"/>
    <property type="match status" value="1"/>
</dbReference>
<comment type="caution">
    <text evidence="3 4">Lacks conserved residue(s) required for the propagation of feature annotation.</text>
</comment>
<dbReference type="EMBL" id="FNND01000002">
    <property type="protein sequence ID" value="SDW46516.1"/>
    <property type="molecule type" value="Genomic_DNA"/>
</dbReference>
<evidence type="ECO:0000256" key="4">
    <source>
        <dbReference type="PROSITE-ProRule" id="PRU00236"/>
    </source>
</evidence>